<dbReference type="Gene3D" id="4.10.280.10">
    <property type="entry name" value="Helix-loop-helix DNA-binding domain"/>
    <property type="match status" value="1"/>
</dbReference>
<dbReference type="FunFam" id="4.10.280.10:FF:000030">
    <property type="entry name" value="Twist transcription factor"/>
    <property type="match status" value="1"/>
</dbReference>
<dbReference type="SUPFAM" id="SSF47459">
    <property type="entry name" value="HLH, helix-loop-helix DNA-binding domain"/>
    <property type="match status" value="1"/>
</dbReference>
<keyword evidence="3" id="KW-0805">Transcription regulation</keyword>
<dbReference type="InterPro" id="IPR036638">
    <property type="entry name" value="HLH_DNA-bd_sf"/>
</dbReference>
<dbReference type="GO" id="GO:0030154">
    <property type="term" value="P:cell differentiation"/>
    <property type="evidence" value="ECO:0007669"/>
    <property type="project" value="UniProtKB-KW"/>
</dbReference>
<dbReference type="PANTHER" id="PTHR23349:SF50">
    <property type="entry name" value="PROTEIN TWIST"/>
    <property type="match status" value="1"/>
</dbReference>
<organism evidence="9 10">
    <name type="scientific">Magallana gigas</name>
    <name type="common">Pacific oyster</name>
    <name type="synonym">Crassostrea gigas</name>
    <dbReference type="NCBI Taxonomy" id="29159"/>
    <lineage>
        <taxon>Eukaryota</taxon>
        <taxon>Metazoa</taxon>
        <taxon>Spiralia</taxon>
        <taxon>Lophotrochozoa</taxon>
        <taxon>Mollusca</taxon>
        <taxon>Bivalvia</taxon>
        <taxon>Autobranchia</taxon>
        <taxon>Pteriomorphia</taxon>
        <taxon>Ostreida</taxon>
        <taxon>Ostreoidea</taxon>
        <taxon>Ostreidae</taxon>
        <taxon>Magallana</taxon>
    </lineage>
</organism>
<dbReference type="CDD" id="cd11464">
    <property type="entry name" value="bHLH_TS_TWIST"/>
    <property type="match status" value="1"/>
</dbReference>
<dbReference type="AlphaFoldDB" id="A0A8W8MJ08"/>
<dbReference type="PANTHER" id="PTHR23349">
    <property type="entry name" value="BASIC HELIX-LOOP-HELIX TRANSCRIPTION FACTOR, TWIST"/>
    <property type="match status" value="1"/>
</dbReference>
<dbReference type="EnsemblMetazoa" id="G32549.1">
    <property type="protein sequence ID" value="G32549.1:cds"/>
    <property type="gene ID" value="G32549"/>
</dbReference>
<keyword evidence="10" id="KW-1185">Reference proteome</keyword>
<feature type="compositionally biased region" description="Basic residues" evidence="7">
    <location>
        <begin position="90"/>
        <end position="99"/>
    </location>
</feature>
<evidence type="ECO:0000313" key="10">
    <source>
        <dbReference type="Proteomes" id="UP000005408"/>
    </source>
</evidence>
<evidence type="ECO:0000256" key="7">
    <source>
        <dbReference type="SAM" id="MobiDB-lite"/>
    </source>
</evidence>
<dbReference type="RefSeq" id="XP_011423985.2">
    <property type="nucleotide sequence ID" value="XM_011425683.4"/>
</dbReference>
<feature type="domain" description="BHLH" evidence="8">
    <location>
        <begin position="107"/>
        <end position="158"/>
    </location>
</feature>
<sequence>MVLTELSTMIPQHSEVSGVGDYHHLQSQSALLASIKQEFSEDFSQENFSDYPKGKGKKRKRSDKSCDSFSDALSPATSDCSSSDVGPISKRSKQQHKNSKSYADVLSQRAMANVRERQRTQSLNEAFAQLRKIIPTLPSDKLSKIQTLKLATRYIDFLCQVLQTEDSGSLEAQPQGQGQGQGGCSYVEEERIGYAFSHWRMEGAMNGPTQ</sequence>
<dbReference type="GO" id="GO:0000981">
    <property type="term" value="F:DNA-binding transcription factor activity, RNA polymerase II-specific"/>
    <property type="evidence" value="ECO:0007669"/>
    <property type="project" value="TreeGrafter"/>
</dbReference>
<evidence type="ECO:0000256" key="5">
    <source>
        <dbReference type="ARBA" id="ARBA00023163"/>
    </source>
</evidence>
<dbReference type="GeneID" id="105325904"/>
<dbReference type="SMART" id="SM00353">
    <property type="entry name" value="HLH"/>
    <property type="match status" value="1"/>
</dbReference>
<evidence type="ECO:0000256" key="4">
    <source>
        <dbReference type="ARBA" id="ARBA00023125"/>
    </source>
</evidence>
<dbReference type="OMA" id="SHWRMEG"/>
<dbReference type="KEGG" id="crg:105325904"/>
<evidence type="ECO:0000256" key="3">
    <source>
        <dbReference type="ARBA" id="ARBA00023015"/>
    </source>
</evidence>
<dbReference type="Proteomes" id="UP000005408">
    <property type="component" value="Unassembled WGS sequence"/>
</dbReference>
<dbReference type="PROSITE" id="PS50888">
    <property type="entry name" value="BHLH"/>
    <property type="match status" value="1"/>
</dbReference>
<keyword evidence="6" id="KW-0539">Nucleus</keyword>
<reference evidence="9" key="1">
    <citation type="submission" date="2022-08" db="UniProtKB">
        <authorList>
            <consortium name="EnsemblMetazoa"/>
        </authorList>
    </citation>
    <scope>IDENTIFICATION</scope>
    <source>
        <strain evidence="9">05x7-T-G4-1.051#20</strain>
    </source>
</reference>
<keyword evidence="5" id="KW-0804">Transcription</keyword>
<feature type="region of interest" description="Disordered" evidence="7">
    <location>
        <begin position="43"/>
        <end position="103"/>
    </location>
</feature>
<accession>A0A8W8MJ08</accession>
<dbReference type="GO" id="GO:0000977">
    <property type="term" value="F:RNA polymerase II transcription regulatory region sequence-specific DNA binding"/>
    <property type="evidence" value="ECO:0007669"/>
    <property type="project" value="TreeGrafter"/>
</dbReference>
<protein>
    <recommendedName>
        <fullName evidence="8">BHLH domain-containing protein</fullName>
    </recommendedName>
</protein>
<dbReference type="EnsemblMetazoa" id="G32549.2">
    <property type="protein sequence ID" value="G32549.2:cds"/>
    <property type="gene ID" value="G32549"/>
</dbReference>
<evidence type="ECO:0000259" key="8">
    <source>
        <dbReference type="PROSITE" id="PS50888"/>
    </source>
</evidence>
<dbReference type="OrthoDB" id="8583783at2759"/>
<name>A0A8W8MJ08_MAGGI</name>
<keyword evidence="4" id="KW-0238">DNA-binding</keyword>
<dbReference type="InterPro" id="IPR015789">
    <property type="entry name" value="Twist-rel_bHLH"/>
</dbReference>
<dbReference type="Pfam" id="PF00010">
    <property type="entry name" value="HLH"/>
    <property type="match status" value="1"/>
</dbReference>
<dbReference type="InterPro" id="IPR011598">
    <property type="entry name" value="bHLH_dom"/>
</dbReference>
<feature type="compositionally biased region" description="Polar residues" evidence="7">
    <location>
        <begin position="75"/>
        <end position="84"/>
    </location>
</feature>
<evidence type="ECO:0000256" key="2">
    <source>
        <dbReference type="ARBA" id="ARBA00022782"/>
    </source>
</evidence>
<proteinExistence type="predicted"/>
<evidence type="ECO:0000256" key="1">
    <source>
        <dbReference type="ARBA" id="ARBA00022473"/>
    </source>
</evidence>
<dbReference type="EnsemblMetazoa" id="G32549.4">
    <property type="protein sequence ID" value="G32549.4:cds"/>
    <property type="gene ID" value="G32549"/>
</dbReference>
<dbReference type="EnsemblMetazoa" id="G32549.3">
    <property type="protein sequence ID" value="G32549.3:cds"/>
    <property type="gene ID" value="G32549"/>
</dbReference>
<evidence type="ECO:0000256" key="6">
    <source>
        <dbReference type="ARBA" id="ARBA00023242"/>
    </source>
</evidence>
<keyword evidence="2" id="KW-0221">Differentiation</keyword>
<dbReference type="InterPro" id="IPR050283">
    <property type="entry name" value="E-box_TF_Regulators"/>
</dbReference>
<keyword evidence="1" id="KW-0217">Developmental protein</keyword>
<dbReference type="GO" id="GO:0046983">
    <property type="term" value="F:protein dimerization activity"/>
    <property type="evidence" value="ECO:0007669"/>
    <property type="project" value="InterPro"/>
</dbReference>
<evidence type="ECO:0000313" key="9">
    <source>
        <dbReference type="EnsemblMetazoa" id="G32549.2:cds"/>
    </source>
</evidence>